<proteinExistence type="predicted"/>
<dbReference type="OrthoDB" id="7348799at2"/>
<dbReference type="Pfam" id="PF01569">
    <property type="entry name" value="PAP2"/>
    <property type="match status" value="1"/>
</dbReference>
<dbReference type="SUPFAM" id="SSF48317">
    <property type="entry name" value="Acid phosphatase/Vanadium-dependent haloperoxidase"/>
    <property type="match status" value="1"/>
</dbReference>
<dbReference type="InterPro" id="IPR000326">
    <property type="entry name" value="PAP2/HPO"/>
</dbReference>
<name>A0A432ZPU3_9GAMM</name>
<keyword evidence="1" id="KW-1133">Transmembrane helix</keyword>
<reference evidence="3 4" key="1">
    <citation type="journal article" date="2011" name="Front. Microbiol.">
        <title>Genomic signatures of strain selection and enhancement in Bacillus atrophaeus var. globigii, a historical biowarfare simulant.</title>
        <authorList>
            <person name="Gibbons H.S."/>
            <person name="Broomall S.M."/>
            <person name="McNew L.A."/>
            <person name="Daligault H."/>
            <person name="Chapman C."/>
            <person name="Bruce D."/>
            <person name="Karavis M."/>
            <person name="Krepps M."/>
            <person name="McGregor P.A."/>
            <person name="Hong C."/>
            <person name="Park K.H."/>
            <person name="Akmal A."/>
            <person name="Feldman A."/>
            <person name="Lin J.S."/>
            <person name="Chang W.E."/>
            <person name="Higgs B.W."/>
            <person name="Demirev P."/>
            <person name="Lindquist J."/>
            <person name="Liem A."/>
            <person name="Fochler E."/>
            <person name="Read T.D."/>
            <person name="Tapia R."/>
            <person name="Johnson S."/>
            <person name="Bishop-Lilly K.A."/>
            <person name="Detter C."/>
            <person name="Han C."/>
            <person name="Sozhamannan S."/>
            <person name="Rosenzweig C.N."/>
            <person name="Skowronski E.W."/>
        </authorList>
    </citation>
    <scope>NUCLEOTIDE SEQUENCE [LARGE SCALE GENOMIC DNA]</scope>
    <source>
        <strain evidence="3 4">CC-PW-9</strain>
    </source>
</reference>
<dbReference type="RefSeq" id="WP_126842078.1">
    <property type="nucleotide sequence ID" value="NZ_PIQH01000007.1"/>
</dbReference>
<feature type="transmembrane region" description="Helical" evidence="1">
    <location>
        <begin position="107"/>
        <end position="123"/>
    </location>
</feature>
<dbReference type="EMBL" id="PIQH01000007">
    <property type="protein sequence ID" value="RUO79903.1"/>
    <property type="molecule type" value="Genomic_DNA"/>
</dbReference>
<feature type="domain" description="Phosphatidic acid phosphatase type 2/haloperoxidase" evidence="2">
    <location>
        <begin position="107"/>
        <end position="235"/>
    </location>
</feature>
<protein>
    <submittedName>
        <fullName evidence="3">PAP2 family protein</fullName>
    </submittedName>
</protein>
<keyword evidence="4" id="KW-1185">Reference proteome</keyword>
<comment type="caution">
    <text evidence="3">The sequence shown here is derived from an EMBL/GenBank/DDBJ whole genome shotgun (WGS) entry which is preliminary data.</text>
</comment>
<sequence>MLDLFATQRPDSRIIDWRSCTLRPLYFAFSFFLLLFAIDYFHLAYDWTSLLYQWEGSDWVLRNNFWFEQIFHNDIRWVNYLAVVVVILSVFNAAIFAKSRWLLRDRLLLFVSLLFCFGLVAYLKQITNMDCPWDIVDFGGNRDYYGIFSIKPESAPMGHCYPAGHASIGYAWISLYFYWHRRRPQAAKVGLAIALIAGIVLGIVQQLRGAHFFTDDITTAFVCTVISWGIFKLGRNQGVRS</sequence>
<feature type="transmembrane region" description="Helical" evidence="1">
    <location>
        <begin position="210"/>
        <end position="231"/>
    </location>
</feature>
<evidence type="ECO:0000259" key="2">
    <source>
        <dbReference type="Pfam" id="PF01569"/>
    </source>
</evidence>
<feature type="transmembrane region" description="Helical" evidence="1">
    <location>
        <begin position="186"/>
        <end position="204"/>
    </location>
</feature>
<keyword evidence="1" id="KW-0812">Transmembrane</keyword>
<feature type="transmembrane region" description="Helical" evidence="1">
    <location>
        <begin position="25"/>
        <end position="45"/>
    </location>
</feature>
<dbReference type="Proteomes" id="UP000287996">
    <property type="component" value="Unassembled WGS sequence"/>
</dbReference>
<organism evidence="3 4">
    <name type="scientific">Idiomarina tyrosinivorans</name>
    <dbReference type="NCBI Taxonomy" id="1445662"/>
    <lineage>
        <taxon>Bacteria</taxon>
        <taxon>Pseudomonadati</taxon>
        <taxon>Pseudomonadota</taxon>
        <taxon>Gammaproteobacteria</taxon>
        <taxon>Alteromonadales</taxon>
        <taxon>Idiomarinaceae</taxon>
        <taxon>Idiomarina</taxon>
    </lineage>
</organism>
<evidence type="ECO:0000256" key="1">
    <source>
        <dbReference type="SAM" id="Phobius"/>
    </source>
</evidence>
<dbReference type="InterPro" id="IPR036938">
    <property type="entry name" value="PAP2/HPO_sf"/>
</dbReference>
<dbReference type="AlphaFoldDB" id="A0A432ZPU3"/>
<keyword evidence="1" id="KW-0472">Membrane</keyword>
<gene>
    <name evidence="3" type="ORF">CWI84_08050</name>
</gene>
<accession>A0A432ZPU3</accession>
<dbReference type="CDD" id="cd03396">
    <property type="entry name" value="PAP2_like_6"/>
    <property type="match status" value="1"/>
</dbReference>
<evidence type="ECO:0000313" key="3">
    <source>
        <dbReference type="EMBL" id="RUO79903.1"/>
    </source>
</evidence>
<feature type="transmembrane region" description="Helical" evidence="1">
    <location>
        <begin position="161"/>
        <end position="179"/>
    </location>
</feature>
<feature type="transmembrane region" description="Helical" evidence="1">
    <location>
        <begin position="77"/>
        <end position="95"/>
    </location>
</feature>
<evidence type="ECO:0000313" key="4">
    <source>
        <dbReference type="Proteomes" id="UP000287996"/>
    </source>
</evidence>